<feature type="signal peptide" evidence="1">
    <location>
        <begin position="1"/>
        <end position="19"/>
    </location>
</feature>
<reference evidence="2" key="1">
    <citation type="journal article" date="2014" name="Nat. Commun.">
        <title>The rainbow trout genome provides novel insights into evolution after whole-genome duplication in vertebrates.</title>
        <authorList>
            <person name="Berthelot C."/>
            <person name="Brunet F."/>
            <person name="Chalopin D."/>
            <person name="Juanchich A."/>
            <person name="Bernard M."/>
            <person name="Noel B."/>
            <person name="Bento P."/>
            <person name="Da Silva C."/>
            <person name="Labadie K."/>
            <person name="Alberti A."/>
            <person name="Aury J.M."/>
            <person name="Louis A."/>
            <person name="Dehais P."/>
            <person name="Bardou P."/>
            <person name="Montfort J."/>
            <person name="Klopp C."/>
            <person name="Cabau C."/>
            <person name="Gaspin C."/>
            <person name="Thorgaard G.H."/>
            <person name="Boussaha M."/>
            <person name="Quillet E."/>
            <person name="Guyomard R."/>
            <person name="Galiana D."/>
            <person name="Bobe J."/>
            <person name="Volff J.N."/>
            <person name="Genet C."/>
            <person name="Wincker P."/>
            <person name="Jaillon O."/>
            <person name="Roest Crollius H."/>
            <person name="Guiguen Y."/>
        </authorList>
    </citation>
    <scope>NUCLEOTIDE SEQUENCE [LARGE SCALE GENOMIC DNA]</scope>
</reference>
<dbReference type="EMBL" id="FR904695">
    <property type="protein sequence ID" value="CDQ70007.1"/>
    <property type="molecule type" value="Genomic_DNA"/>
</dbReference>
<evidence type="ECO:0008006" key="4">
    <source>
        <dbReference type="Google" id="ProtNLM"/>
    </source>
</evidence>
<dbReference type="STRING" id="8022.A0A060WSJ2"/>
<sequence length="114" mass="12714">MGVLVCGVVVLTLICQSHSLDGATNPLHRFKRYQESASSEPNDCTTRTRQPMVLSKSGNFSLDVRMPGVSPTAAVCKCCMSMTGITNNSWFGGRRQYFYLENKETLNRCLRIMV</sequence>
<protein>
    <recommendedName>
        <fullName evidence="4">Secreted protein</fullName>
    </recommendedName>
</protein>
<organism evidence="2 3">
    <name type="scientific">Oncorhynchus mykiss</name>
    <name type="common">Rainbow trout</name>
    <name type="synonym">Salmo gairdneri</name>
    <dbReference type="NCBI Taxonomy" id="8022"/>
    <lineage>
        <taxon>Eukaryota</taxon>
        <taxon>Metazoa</taxon>
        <taxon>Chordata</taxon>
        <taxon>Craniata</taxon>
        <taxon>Vertebrata</taxon>
        <taxon>Euteleostomi</taxon>
        <taxon>Actinopterygii</taxon>
        <taxon>Neopterygii</taxon>
        <taxon>Teleostei</taxon>
        <taxon>Protacanthopterygii</taxon>
        <taxon>Salmoniformes</taxon>
        <taxon>Salmonidae</taxon>
        <taxon>Salmoninae</taxon>
        <taxon>Oncorhynchus</taxon>
    </lineage>
</organism>
<keyword evidence="1" id="KW-0732">Signal</keyword>
<name>A0A060WSJ2_ONCMY</name>
<dbReference type="PaxDb" id="8022-A0A060WSJ2"/>
<proteinExistence type="predicted"/>
<feature type="chain" id="PRO_5001595134" description="Secreted protein" evidence="1">
    <location>
        <begin position="20"/>
        <end position="114"/>
    </location>
</feature>
<dbReference type="Proteomes" id="UP000193380">
    <property type="component" value="Unassembled WGS sequence"/>
</dbReference>
<gene>
    <name evidence="2" type="ORF">GSONMT00021076001</name>
</gene>
<evidence type="ECO:0000256" key="1">
    <source>
        <dbReference type="SAM" id="SignalP"/>
    </source>
</evidence>
<reference evidence="2" key="2">
    <citation type="submission" date="2014-03" db="EMBL/GenBank/DDBJ databases">
        <authorList>
            <person name="Genoscope - CEA"/>
        </authorList>
    </citation>
    <scope>NUCLEOTIDE SEQUENCE</scope>
</reference>
<accession>A0A060WSJ2</accession>
<evidence type="ECO:0000313" key="3">
    <source>
        <dbReference type="Proteomes" id="UP000193380"/>
    </source>
</evidence>
<dbReference type="AlphaFoldDB" id="A0A060WSJ2"/>
<evidence type="ECO:0000313" key="2">
    <source>
        <dbReference type="EMBL" id="CDQ70007.1"/>
    </source>
</evidence>